<gene>
    <name evidence="2" type="ORF">E1301_Tti000717</name>
</gene>
<dbReference type="EMBL" id="SOYY01000022">
    <property type="protein sequence ID" value="KAA0704968.1"/>
    <property type="molecule type" value="Genomic_DNA"/>
</dbReference>
<evidence type="ECO:0000313" key="3">
    <source>
        <dbReference type="Proteomes" id="UP000324632"/>
    </source>
</evidence>
<sequence length="237" mass="25879">MEPSEPPKPSEQYRSLRGHPRIPPQKLGGTDSSPTRADPSVTVAIIPAPQAPSSLTSPALPLQPWRLSQIPLGPLNCQHPCCHPSSWHSQGPLNYLNLRELLTSQIPRGSPDSPGWEHHPGGFLSHPVPALASSEDAPSRRGEALILITGMESSQHDPTEMQAAFVYFNTPPDMCGLHSGTRRPLYRLAPYVIAHFSYCLRSPHPPHQNRGLDSLQTTLDLLSNQITTITGSTLTRV</sequence>
<protein>
    <submittedName>
        <fullName evidence="2">Uncharacterized protein</fullName>
    </submittedName>
</protein>
<dbReference type="AlphaFoldDB" id="A0A5A9N6X4"/>
<dbReference type="Proteomes" id="UP000324632">
    <property type="component" value="Chromosome 22"/>
</dbReference>
<proteinExistence type="predicted"/>
<evidence type="ECO:0000313" key="2">
    <source>
        <dbReference type="EMBL" id="KAA0704968.1"/>
    </source>
</evidence>
<keyword evidence="3" id="KW-1185">Reference proteome</keyword>
<name>A0A5A9N6X4_9TELE</name>
<evidence type="ECO:0000256" key="1">
    <source>
        <dbReference type="SAM" id="MobiDB-lite"/>
    </source>
</evidence>
<comment type="caution">
    <text evidence="2">The sequence shown here is derived from an EMBL/GenBank/DDBJ whole genome shotgun (WGS) entry which is preliminary data.</text>
</comment>
<accession>A0A5A9N6X4</accession>
<reference evidence="2 3" key="1">
    <citation type="journal article" date="2019" name="Mol. Ecol. Resour.">
        <title>Chromosome-level genome assembly of Triplophysa tibetana, a fish adapted to the harsh high-altitude environment of the Tibetan Plateau.</title>
        <authorList>
            <person name="Yang X."/>
            <person name="Liu H."/>
            <person name="Ma Z."/>
            <person name="Zou Y."/>
            <person name="Zou M."/>
            <person name="Mao Y."/>
            <person name="Li X."/>
            <person name="Wang H."/>
            <person name="Chen T."/>
            <person name="Wang W."/>
            <person name="Yang R."/>
        </authorList>
    </citation>
    <scope>NUCLEOTIDE SEQUENCE [LARGE SCALE GENOMIC DNA]</scope>
    <source>
        <strain evidence="2">TTIB1903HZAU</strain>
        <tissue evidence="2">Muscle</tissue>
    </source>
</reference>
<organism evidence="2 3">
    <name type="scientific">Triplophysa tibetana</name>
    <dbReference type="NCBI Taxonomy" id="1572043"/>
    <lineage>
        <taxon>Eukaryota</taxon>
        <taxon>Metazoa</taxon>
        <taxon>Chordata</taxon>
        <taxon>Craniata</taxon>
        <taxon>Vertebrata</taxon>
        <taxon>Euteleostomi</taxon>
        <taxon>Actinopterygii</taxon>
        <taxon>Neopterygii</taxon>
        <taxon>Teleostei</taxon>
        <taxon>Ostariophysi</taxon>
        <taxon>Cypriniformes</taxon>
        <taxon>Nemacheilidae</taxon>
        <taxon>Triplophysa</taxon>
    </lineage>
</organism>
<feature type="region of interest" description="Disordered" evidence="1">
    <location>
        <begin position="1"/>
        <end position="38"/>
    </location>
</feature>